<accession>A0ACB8Z365</accession>
<reference evidence="1 2" key="2">
    <citation type="journal article" date="2022" name="Mol. Ecol. Resour.">
        <title>The genomes of chicory, endive, great burdock and yacon provide insights into Asteraceae paleo-polyploidization history and plant inulin production.</title>
        <authorList>
            <person name="Fan W."/>
            <person name="Wang S."/>
            <person name="Wang H."/>
            <person name="Wang A."/>
            <person name="Jiang F."/>
            <person name="Liu H."/>
            <person name="Zhao H."/>
            <person name="Xu D."/>
            <person name="Zhang Y."/>
        </authorList>
    </citation>
    <scope>NUCLEOTIDE SEQUENCE [LARGE SCALE GENOMIC DNA]</scope>
    <source>
        <strain evidence="2">cv. Niubang</strain>
    </source>
</reference>
<proteinExistence type="predicted"/>
<evidence type="ECO:0000313" key="1">
    <source>
        <dbReference type="EMBL" id="KAI3692003.1"/>
    </source>
</evidence>
<comment type="caution">
    <text evidence="1">The sequence shown here is derived from an EMBL/GenBank/DDBJ whole genome shotgun (WGS) entry which is preliminary data.</text>
</comment>
<keyword evidence="2" id="KW-1185">Reference proteome</keyword>
<name>A0ACB8Z365_ARCLA</name>
<dbReference type="EMBL" id="CM042057">
    <property type="protein sequence ID" value="KAI3692003.1"/>
    <property type="molecule type" value="Genomic_DNA"/>
</dbReference>
<gene>
    <name evidence="1" type="ORF">L6452_31808</name>
</gene>
<reference evidence="2" key="1">
    <citation type="journal article" date="2022" name="Mol. Ecol. Resour.">
        <title>The genomes of chicory, endive, great burdock and yacon provide insights into Asteraceae palaeo-polyploidization history and plant inulin production.</title>
        <authorList>
            <person name="Fan W."/>
            <person name="Wang S."/>
            <person name="Wang H."/>
            <person name="Wang A."/>
            <person name="Jiang F."/>
            <person name="Liu H."/>
            <person name="Zhao H."/>
            <person name="Xu D."/>
            <person name="Zhang Y."/>
        </authorList>
    </citation>
    <scope>NUCLEOTIDE SEQUENCE [LARGE SCALE GENOMIC DNA]</scope>
    <source>
        <strain evidence="2">cv. Niubang</strain>
    </source>
</reference>
<evidence type="ECO:0000313" key="2">
    <source>
        <dbReference type="Proteomes" id="UP001055879"/>
    </source>
</evidence>
<organism evidence="1 2">
    <name type="scientific">Arctium lappa</name>
    <name type="common">Greater burdock</name>
    <name type="synonym">Lappa major</name>
    <dbReference type="NCBI Taxonomy" id="4217"/>
    <lineage>
        <taxon>Eukaryota</taxon>
        <taxon>Viridiplantae</taxon>
        <taxon>Streptophyta</taxon>
        <taxon>Embryophyta</taxon>
        <taxon>Tracheophyta</taxon>
        <taxon>Spermatophyta</taxon>
        <taxon>Magnoliopsida</taxon>
        <taxon>eudicotyledons</taxon>
        <taxon>Gunneridae</taxon>
        <taxon>Pentapetalae</taxon>
        <taxon>asterids</taxon>
        <taxon>campanulids</taxon>
        <taxon>Asterales</taxon>
        <taxon>Asteraceae</taxon>
        <taxon>Carduoideae</taxon>
        <taxon>Cardueae</taxon>
        <taxon>Arctiinae</taxon>
        <taxon>Arctium</taxon>
    </lineage>
</organism>
<dbReference type="Proteomes" id="UP001055879">
    <property type="component" value="Linkage Group LG11"/>
</dbReference>
<protein>
    <submittedName>
        <fullName evidence="1">Uncharacterized protein</fullName>
    </submittedName>
</protein>
<sequence length="249" mass="26241">MDGGRDGGNVIHIIGGHGPRDGDDNRDDQPVSGREEFQIQSLGSSRFMIEMQRSSKSRHCKKFSSQEGCPLGHKCPYLHDDEIKGRERIAIILGPGSSIGYRNGGATGNRSGAAAAPPLAPAAAPPLAPAAAPPLAPLLAPAASNSTVKPLSWKTKICNKWEQTNSCPFGSKCIFAHGEAELRRYGGGLLVDNEANPNKQVNVVASTHSSVACGGGSGLLPATAEGPIRKWKGPNKISRVYGDWIEDID</sequence>